<proteinExistence type="predicted"/>
<dbReference type="AlphaFoldDB" id="Q6CTE5"/>
<evidence type="ECO:0000256" key="2">
    <source>
        <dbReference type="SAM" id="Phobius"/>
    </source>
</evidence>
<evidence type="ECO:0000313" key="4">
    <source>
        <dbReference type="Proteomes" id="UP000000598"/>
    </source>
</evidence>
<dbReference type="KEGG" id="kla:KLLA0_C13321g"/>
<dbReference type="PANTHER" id="PTHR40018:SF1">
    <property type="entry name" value="[PSI+] INDUCTION PROTEIN 2"/>
    <property type="match status" value="1"/>
</dbReference>
<feature type="region of interest" description="Disordered" evidence="1">
    <location>
        <begin position="186"/>
        <end position="205"/>
    </location>
</feature>
<dbReference type="PANTHER" id="PTHR40018">
    <property type="entry name" value="[PSI+] INDUCTION PROTEIN 2"/>
    <property type="match status" value="1"/>
</dbReference>
<feature type="transmembrane region" description="Helical" evidence="2">
    <location>
        <begin position="44"/>
        <end position="68"/>
    </location>
</feature>
<organism evidence="3 4">
    <name type="scientific">Kluyveromyces lactis (strain ATCC 8585 / CBS 2359 / DSM 70799 / NBRC 1267 / NRRL Y-1140 / WM37)</name>
    <name type="common">Yeast</name>
    <name type="synonym">Candida sphaerica</name>
    <dbReference type="NCBI Taxonomy" id="284590"/>
    <lineage>
        <taxon>Eukaryota</taxon>
        <taxon>Fungi</taxon>
        <taxon>Dikarya</taxon>
        <taxon>Ascomycota</taxon>
        <taxon>Saccharomycotina</taxon>
        <taxon>Saccharomycetes</taxon>
        <taxon>Saccharomycetales</taxon>
        <taxon>Saccharomycetaceae</taxon>
        <taxon>Kluyveromyces</taxon>
    </lineage>
</organism>
<dbReference type="eggNOG" id="ENOG502S5JV">
    <property type="taxonomic scope" value="Eukaryota"/>
</dbReference>
<accession>Q6CTE5</accession>
<dbReference type="EMBL" id="CR382123">
    <property type="protein sequence ID" value="CAH01645.1"/>
    <property type="molecule type" value="Genomic_DNA"/>
</dbReference>
<dbReference type="GO" id="GO:0005886">
    <property type="term" value="C:plasma membrane"/>
    <property type="evidence" value="ECO:0007669"/>
    <property type="project" value="TreeGrafter"/>
</dbReference>
<evidence type="ECO:0000256" key="1">
    <source>
        <dbReference type="SAM" id="MobiDB-lite"/>
    </source>
</evidence>
<keyword evidence="2" id="KW-0812">Transmembrane</keyword>
<dbReference type="HOGENOM" id="CLU_077184_1_0_1"/>
<name>Q6CTE5_KLULA</name>
<dbReference type="Proteomes" id="UP000000598">
    <property type="component" value="Chromosome C"/>
</dbReference>
<protein>
    <submittedName>
        <fullName evidence="3">KLLA0C13321p</fullName>
    </submittedName>
</protein>
<sequence>MDQSTLDQFARRQLWAREWTSDVKNTAQSFKSWDTCMDNKACKIIAIVGIVLASIFAIYLIGGVLYFFKSGVTNITEFFCWCCACGKKSKDPTNQNYQQQQQPPMVVYQPIRDPDPGYGGYRGYKGERDSAFYDERLSTKSDIDLEQSFDLEAQRNPWKNNKQNKALRDDDFHDDEIQLETYHPNMVKPTYDNYNVPSPSHSPTRDRYYHGGAYQNVPTSNENPFYQNTAYYPEETTRPQVYPRYS</sequence>
<dbReference type="InterPro" id="IPR037504">
    <property type="entry name" value="PSI_induc_2"/>
</dbReference>
<keyword evidence="2" id="KW-0472">Membrane</keyword>
<dbReference type="GO" id="GO:0005935">
    <property type="term" value="C:cellular bud neck"/>
    <property type="evidence" value="ECO:0007669"/>
    <property type="project" value="TreeGrafter"/>
</dbReference>
<reference evidence="3 4" key="1">
    <citation type="journal article" date="2004" name="Nature">
        <title>Genome evolution in yeasts.</title>
        <authorList>
            <consortium name="Genolevures"/>
            <person name="Dujon B."/>
            <person name="Sherman D."/>
            <person name="Fischer G."/>
            <person name="Durrens P."/>
            <person name="Casaregola S."/>
            <person name="Lafontaine I."/>
            <person name="de Montigny J."/>
            <person name="Marck C."/>
            <person name="Neuveglise C."/>
            <person name="Talla E."/>
            <person name="Goffard N."/>
            <person name="Frangeul L."/>
            <person name="Aigle M."/>
            <person name="Anthouard V."/>
            <person name="Babour A."/>
            <person name="Barbe V."/>
            <person name="Barnay S."/>
            <person name="Blanchin S."/>
            <person name="Beckerich J.M."/>
            <person name="Beyne E."/>
            <person name="Bleykasten C."/>
            <person name="Boisrame A."/>
            <person name="Boyer J."/>
            <person name="Cattolico L."/>
            <person name="Confanioleri F."/>
            <person name="de Daruvar A."/>
            <person name="Despons L."/>
            <person name="Fabre E."/>
            <person name="Fairhead C."/>
            <person name="Ferry-Dumazet H."/>
            <person name="Groppi A."/>
            <person name="Hantraye F."/>
            <person name="Hennequin C."/>
            <person name="Jauniaux N."/>
            <person name="Joyet P."/>
            <person name="Kachouri R."/>
            <person name="Kerrest A."/>
            <person name="Koszul R."/>
            <person name="Lemaire M."/>
            <person name="Lesur I."/>
            <person name="Ma L."/>
            <person name="Muller H."/>
            <person name="Nicaud J.M."/>
            <person name="Nikolski M."/>
            <person name="Oztas S."/>
            <person name="Ozier-Kalogeropoulos O."/>
            <person name="Pellenz S."/>
            <person name="Potier S."/>
            <person name="Richard G.F."/>
            <person name="Straub M.L."/>
            <person name="Suleau A."/>
            <person name="Swennene D."/>
            <person name="Tekaia F."/>
            <person name="Wesolowski-Louvel M."/>
            <person name="Westhof E."/>
            <person name="Wirth B."/>
            <person name="Zeniou-Meyer M."/>
            <person name="Zivanovic I."/>
            <person name="Bolotin-Fukuhara M."/>
            <person name="Thierry A."/>
            <person name="Bouchier C."/>
            <person name="Caudron B."/>
            <person name="Scarpelli C."/>
            <person name="Gaillardin C."/>
            <person name="Weissenbach J."/>
            <person name="Wincker P."/>
            <person name="Souciet J.L."/>
        </authorList>
    </citation>
    <scope>NUCLEOTIDE SEQUENCE [LARGE SCALE GENOMIC DNA]</scope>
    <source>
        <strain evidence="4">ATCC 8585 / CBS 2359 / DSM 70799 / NBRC 1267 / NRRL Y-1140 / WM37</strain>
    </source>
</reference>
<feature type="compositionally biased region" description="Polar residues" evidence="1">
    <location>
        <begin position="192"/>
        <end position="202"/>
    </location>
</feature>
<keyword evidence="2" id="KW-1133">Transmembrane helix</keyword>
<gene>
    <name evidence="3" type="ORF">KLLA0_C13321g</name>
</gene>
<dbReference type="FunCoup" id="Q6CTE5">
    <property type="interactions" value="35"/>
</dbReference>
<dbReference type="PaxDb" id="284590-Q6CTE5"/>
<evidence type="ECO:0000313" key="3">
    <source>
        <dbReference type="EMBL" id="CAH01645.1"/>
    </source>
</evidence>
<dbReference type="InParanoid" id="Q6CTE5"/>
<keyword evidence="4" id="KW-1185">Reference proteome</keyword>